<dbReference type="Pfam" id="PF10272">
    <property type="entry name" value="Tmpp129"/>
    <property type="match status" value="1"/>
</dbReference>
<name>A0A430Q910_SCHBO</name>
<accession>A0A430Q910</accession>
<comment type="caution">
    <text evidence="6">The sequence shown here is derived from an EMBL/GenBank/DDBJ whole genome shotgun (WGS) entry which is preliminary data.</text>
</comment>
<evidence type="ECO:0000256" key="5">
    <source>
        <dbReference type="ARBA" id="ARBA00023136"/>
    </source>
</evidence>
<dbReference type="GO" id="GO:0016020">
    <property type="term" value="C:membrane"/>
    <property type="evidence" value="ECO:0007669"/>
    <property type="project" value="UniProtKB-SubCell"/>
</dbReference>
<dbReference type="Proteomes" id="UP000290809">
    <property type="component" value="Unassembled WGS sequence"/>
</dbReference>
<dbReference type="InterPro" id="IPR018801">
    <property type="entry name" value="TM129"/>
</dbReference>
<evidence type="ECO:0000256" key="3">
    <source>
        <dbReference type="ARBA" id="ARBA00022692"/>
    </source>
</evidence>
<evidence type="ECO:0000313" key="7">
    <source>
        <dbReference type="Proteomes" id="UP000290809"/>
    </source>
</evidence>
<dbReference type="PANTHER" id="PTHR31322">
    <property type="entry name" value="E3 UBIQUITIN-PROTEIN LIGASE TM129"/>
    <property type="match status" value="1"/>
</dbReference>
<dbReference type="GO" id="GO:0061630">
    <property type="term" value="F:ubiquitin protein ligase activity"/>
    <property type="evidence" value="ECO:0007669"/>
    <property type="project" value="InterPro"/>
</dbReference>
<comment type="subcellular location">
    <subcellularLocation>
        <location evidence="1">Membrane</location>
        <topology evidence="1">Multi-pass membrane protein</topology>
    </subcellularLocation>
</comment>
<gene>
    <name evidence="6" type="ORF">DC041_0007166</name>
</gene>
<dbReference type="EMBL" id="QMKO01002250">
    <property type="protein sequence ID" value="RTG84155.1"/>
    <property type="molecule type" value="Genomic_DNA"/>
</dbReference>
<evidence type="ECO:0000256" key="4">
    <source>
        <dbReference type="ARBA" id="ARBA00022989"/>
    </source>
</evidence>
<dbReference type="STRING" id="6184.A0A430Q910"/>
<organism evidence="6 7">
    <name type="scientific">Schistosoma bovis</name>
    <name type="common">Blood fluke</name>
    <dbReference type="NCBI Taxonomy" id="6184"/>
    <lineage>
        <taxon>Eukaryota</taxon>
        <taxon>Metazoa</taxon>
        <taxon>Spiralia</taxon>
        <taxon>Lophotrochozoa</taxon>
        <taxon>Platyhelminthes</taxon>
        <taxon>Trematoda</taxon>
        <taxon>Digenea</taxon>
        <taxon>Strigeidida</taxon>
        <taxon>Schistosomatoidea</taxon>
        <taxon>Schistosomatidae</taxon>
        <taxon>Schistosoma</taxon>
    </lineage>
</organism>
<keyword evidence="7" id="KW-1185">Reference proteome</keyword>
<dbReference type="PANTHER" id="PTHR31322:SF2">
    <property type="entry name" value="E3 UBIQUITIN-PROTEIN LIGASE TM129"/>
    <property type="match status" value="1"/>
</dbReference>
<evidence type="ECO:0000313" key="6">
    <source>
        <dbReference type="EMBL" id="RTG84155.1"/>
    </source>
</evidence>
<keyword evidence="3" id="KW-0812">Transmembrane</keyword>
<evidence type="ECO:0000256" key="1">
    <source>
        <dbReference type="ARBA" id="ARBA00004141"/>
    </source>
</evidence>
<keyword evidence="4" id="KW-1133">Transmembrane helix</keyword>
<reference evidence="6 7" key="1">
    <citation type="journal article" date="2019" name="PLoS Pathog.">
        <title>Genome sequence of the bovine parasite Schistosoma bovis Tanzania.</title>
        <authorList>
            <person name="Oey H."/>
            <person name="Zakrzewski M."/>
            <person name="Gobert G."/>
            <person name="Gravermann K."/>
            <person name="Stoye J."/>
            <person name="Jones M."/>
            <person name="Mcmanus D."/>
            <person name="Krause L."/>
        </authorList>
    </citation>
    <scope>NUCLEOTIDE SEQUENCE [LARGE SCALE GENOMIC DNA]</scope>
    <source>
        <strain evidence="6 7">TAN1997</strain>
    </source>
</reference>
<dbReference type="GO" id="GO:0016567">
    <property type="term" value="P:protein ubiquitination"/>
    <property type="evidence" value="ECO:0007669"/>
    <property type="project" value="InterPro"/>
</dbReference>
<evidence type="ECO:0000256" key="2">
    <source>
        <dbReference type="ARBA" id="ARBA00007332"/>
    </source>
</evidence>
<dbReference type="AlphaFoldDB" id="A0A430Q910"/>
<proteinExistence type="inferred from homology"/>
<dbReference type="GO" id="GO:0005783">
    <property type="term" value="C:endoplasmic reticulum"/>
    <property type="evidence" value="ECO:0007669"/>
    <property type="project" value="TreeGrafter"/>
</dbReference>
<keyword evidence="5" id="KW-0472">Membrane</keyword>
<sequence>MVQQVNVTLNRQCESSLTPSSSSAAINSNQSLDSNQCGICYCRPLWCLECLARWFASRQTNMRCPPTQWLSGRVPCPTCRTYFCARDVSRLIISHRQLD</sequence>
<protein>
    <submittedName>
        <fullName evidence="6">Uncharacterized protein</fullName>
    </submittedName>
</protein>
<comment type="similarity">
    <text evidence="2">Belongs to the TMEM129 family.</text>
</comment>